<dbReference type="Proteomes" id="UP001391051">
    <property type="component" value="Unassembled WGS sequence"/>
</dbReference>
<evidence type="ECO:0000313" key="2">
    <source>
        <dbReference type="Proteomes" id="UP001391051"/>
    </source>
</evidence>
<reference evidence="1 2" key="1">
    <citation type="submission" date="2023-01" db="EMBL/GenBank/DDBJ databases">
        <title>Analysis of 21 Apiospora genomes using comparative genomics revels a genus with tremendous synthesis potential of carbohydrate active enzymes and secondary metabolites.</title>
        <authorList>
            <person name="Sorensen T."/>
        </authorList>
    </citation>
    <scope>NUCLEOTIDE SEQUENCE [LARGE SCALE GENOMIC DNA]</scope>
    <source>
        <strain evidence="1 2">CBS 24483</strain>
    </source>
</reference>
<proteinExistence type="predicted"/>
<comment type="caution">
    <text evidence="1">The sequence shown here is derived from an EMBL/GenBank/DDBJ whole genome shotgun (WGS) entry which is preliminary data.</text>
</comment>
<gene>
    <name evidence="1" type="ORF">PG986_015077</name>
</gene>
<dbReference type="RefSeq" id="XP_066692388.1">
    <property type="nucleotide sequence ID" value="XM_066851299.1"/>
</dbReference>
<dbReference type="GeneID" id="92084361"/>
<sequence>MAEAFSLAASAAGLISFGLQVTSGITIYLDAVESRQDELASVKRQNDALAASLNIIKAAAASSRSGPNHHGQAITTSIQSCEAELRAVEALLAALANCDNTATWRQRLLSKKKKLSYVFDRPKVQQVVQRLQSANQMILKPLSNNNSI</sequence>
<organism evidence="1 2">
    <name type="scientific">Apiospora aurea</name>
    <dbReference type="NCBI Taxonomy" id="335848"/>
    <lineage>
        <taxon>Eukaryota</taxon>
        <taxon>Fungi</taxon>
        <taxon>Dikarya</taxon>
        <taxon>Ascomycota</taxon>
        <taxon>Pezizomycotina</taxon>
        <taxon>Sordariomycetes</taxon>
        <taxon>Xylariomycetidae</taxon>
        <taxon>Amphisphaeriales</taxon>
        <taxon>Apiosporaceae</taxon>
        <taxon>Apiospora</taxon>
    </lineage>
</organism>
<name>A0ABR1PS03_9PEZI</name>
<protein>
    <recommendedName>
        <fullName evidence="3">Fungal N-terminal domain-containing protein</fullName>
    </recommendedName>
</protein>
<evidence type="ECO:0000313" key="1">
    <source>
        <dbReference type="EMBL" id="KAK7936639.1"/>
    </source>
</evidence>
<keyword evidence="2" id="KW-1185">Reference proteome</keyword>
<dbReference type="EMBL" id="JAQQWE010000011">
    <property type="protein sequence ID" value="KAK7936639.1"/>
    <property type="molecule type" value="Genomic_DNA"/>
</dbReference>
<accession>A0ABR1PS03</accession>
<evidence type="ECO:0008006" key="3">
    <source>
        <dbReference type="Google" id="ProtNLM"/>
    </source>
</evidence>